<keyword evidence="12" id="KW-0012">Acyltransferase</keyword>
<dbReference type="OrthoDB" id="787137at2759"/>
<dbReference type="InParanoid" id="A2G4N9"/>
<dbReference type="EMBL" id="DS114383">
    <property type="protein sequence ID" value="EAX87884.1"/>
    <property type="molecule type" value="Genomic_DNA"/>
</dbReference>
<dbReference type="RefSeq" id="XP_001300814.1">
    <property type="nucleotide sequence ID" value="XM_001300813.1"/>
</dbReference>
<dbReference type="STRING" id="5722.A2G4N9"/>
<dbReference type="InterPro" id="IPR040706">
    <property type="entry name" value="Zf-MYST"/>
</dbReference>
<keyword evidence="4" id="KW-0808">Transferase</keyword>
<evidence type="ECO:0000256" key="11">
    <source>
        <dbReference type="ARBA" id="ARBA00023242"/>
    </source>
</evidence>
<reference evidence="15" key="1">
    <citation type="submission" date="2006-10" db="EMBL/GenBank/DDBJ databases">
        <authorList>
            <person name="Amadeo P."/>
            <person name="Zhao Q."/>
            <person name="Wortman J."/>
            <person name="Fraser-Liggett C."/>
            <person name="Carlton J."/>
        </authorList>
    </citation>
    <scope>NUCLEOTIDE SEQUENCE</scope>
    <source>
        <strain evidence="15">G3</strain>
    </source>
</reference>
<evidence type="ECO:0000256" key="9">
    <source>
        <dbReference type="ARBA" id="ARBA00023015"/>
    </source>
</evidence>
<dbReference type="Pfam" id="PF11717">
    <property type="entry name" value="Tudor-knot"/>
    <property type="match status" value="1"/>
</dbReference>
<dbReference type="Gene3D" id="3.30.60.60">
    <property type="entry name" value="N-acetyl transferase-like"/>
    <property type="match status" value="1"/>
</dbReference>
<dbReference type="FunFam" id="1.10.10.10:FF:000476">
    <property type="entry name" value="Histone acetyltransferase"/>
    <property type="match status" value="1"/>
</dbReference>
<evidence type="ECO:0000256" key="5">
    <source>
        <dbReference type="ARBA" id="ARBA00022723"/>
    </source>
</evidence>
<evidence type="ECO:0000259" key="14">
    <source>
        <dbReference type="PROSITE" id="PS51726"/>
    </source>
</evidence>
<dbReference type="GO" id="GO:0008270">
    <property type="term" value="F:zinc ion binding"/>
    <property type="evidence" value="ECO:0007669"/>
    <property type="project" value="UniProtKB-KW"/>
</dbReference>
<evidence type="ECO:0000256" key="3">
    <source>
        <dbReference type="ARBA" id="ARBA00013184"/>
    </source>
</evidence>
<comment type="subcellular location">
    <subcellularLocation>
        <location evidence="1">Nucleus</location>
    </subcellularLocation>
</comment>
<evidence type="ECO:0000256" key="7">
    <source>
        <dbReference type="ARBA" id="ARBA00022833"/>
    </source>
</evidence>
<dbReference type="InterPro" id="IPR016197">
    <property type="entry name" value="Chromo-like_dom_sf"/>
</dbReference>
<feature type="active site" description="Proton donor/acceptor" evidence="13">
    <location>
        <position position="262"/>
    </location>
</feature>
<feature type="domain" description="MYST-type HAT" evidence="14">
    <location>
        <begin position="86"/>
        <end position="360"/>
    </location>
</feature>
<dbReference type="Pfam" id="PF17772">
    <property type="entry name" value="zf-MYST"/>
    <property type="match status" value="1"/>
</dbReference>
<proteinExistence type="inferred from homology"/>
<comment type="similarity">
    <text evidence="2">Belongs to the MYST (SAS/MOZ) family.</text>
</comment>
<evidence type="ECO:0000256" key="13">
    <source>
        <dbReference type="PIRSR" id="PIRSR602717-51"/>
    </source>
</evidence>
<evidence type="ECO:0000313" key="16">
    <source>
        <dbReference type="Proteomes" id="UP000001542"/>
    </source>
</evidence>
<dbReference type="Gene3D" id="1.10.10.10">
    <property type="entry name" value="Winged helix-like DNA-binding domain superfamily/Winged helix DNA-binding domain"/>
    <property type="match status" value="1"/>
</dbReference>
<reference evidence="15" key="2">
    <citation type="journal article" date="2007" name="Science">
        <title>Draft genome sequence of the sexually transmitted pathogen Trichomonas vaginalis.</title>
        <authorList>
            <person name="Carlton J.M."/>
            <person name="Hirt R.P."/>
            <person name="Silva J.C."/>
            <person name="Delcher A.L."/>
            <person name="Schatz M."/>
            <person name="Zhao Q."/>
            <person name="Wortman J.R."/>
            <person name="Bidwell S.L."/>
            <person name="Alsmark U.C.M."/>
            <person name="Besteiro S."/>
            <person name="Sicheritz-Ponten T."/>
            <person name="Noel C.J."/>
            <person name="Dacks J.B."/>
            <person name="Foster P.G."/>
            <person name="Simillion C."/>
            <person name="Van de Peer Y."/>
            <person name="Miranda-Saavedra D."/>
            <person name="Barton G.J."/>
            <person name="Westrop G.D."/>
            <person name="Mueller S."/>
            <person name="Dessi D."/>
            <person name="Fiori P.L."/>
            <person name="Ren Q."/>
            <person name="Paulsen I."/>
            <person name="Zhang H."/>
            <person name="Bastida-Corcuera F.D."/>
            <person name="Simoes-Barbosa A."/>
            <person name="Brown M.T."/>
            <person name="Hayes R.D."/>
            <person name="Mukherjee M."/>
            <person name="Okumura C.Y."/>
            <person name="Schneider R."/>
            <person name="Smith A.J."/>
            <person name="Vanacova S."/>
            <person name="Villalvazo M."/>
            <person name="Haas B.J."/>
            <person name="Pertea M."/>
            <person name="Feldblyum T.V."/>
            <person name="Utterback T.R."/>
            <person name="Shu C.L."/>
            <person name="Osoegawa K."/>
            <person name="de Jong P.J."/>
            <person name="Hrdy I."/>
            <person name="Horvathova L."/>
            <person name="Zubacova Z."/>
            <person name="Dolezal P."/>
            <person name="Malik S.B."/>
            <person name="Logsdon J.M. Jr."/>
            <person name="Henze K."/>
            <person name="Gupta A."/>
            <person name="Wang C.C."/>
            <person name="Dunne R.L."/>
            <person name="Upcroft J.A."/>
            <person name="Upcroft P."/>
            <person name="White O."/>
            <person name="Salzberg S.L."/>
            <person name="Tang P."/>
            <person name="Chiu C.-H."/>
            <person name="Lee Y.-S."/>
            <person name="Embley T.M."/>
            <person name="Coombs G.H."/>
            <person name="Mottram J.C."/>
            <person name="Tachezy J."/>
            <person name="Fraser-Liggett C.M."/>
            <person name="Johnson P.J."/>
        </authorList>
    </citation>
    <scope>NUCLEOTIDE SEQUENCE [LARGE SCALE GENOMIC DNA]</scope>
    <source>
        <strain evidence="15">G3</strain>
    </source>
</reference>
<dbReference type="PROSITE" id="PS51726">
    <property type="entry name" value="MYST_HAT"/>
    <property type="match status" value="1"/>
</dbReference>
<accession>A2G4N9</accession>
<keyword evidence="10" id="KW-0804">Transcription</keyword>
<name>A2G4N9_TRIV3</name>
<dbReference type="InterPro" id="IPR016181">
    <property type="entry name" value="Acyl_CoA_acyltransferase"/>
</dbReference>
<dbReference type="GO" id="GO:0004402">
    <property type="term" value="F:histone acetyltransferase activity"/>
    <property type="evidence" value="ECO:0007669"/>
    <property type="project" value="InterPro"/>
</dbReference>
<dbReference type="VEuPathDB" id="TrichDB:TVAGG3_0522970"/>
<protein>
    <recommendedName>
        <fullName evidence="3">histone acetyltransferase</fullName>
        <ecNumber evidence="3">2.3.1.48</ecNumber>
    </recommendedName>
</protein>
<evidence type="ECO:0000313" key="15">
    <source>
        <dbReference type="EMBL" id="EAX87884.1"/>
    </source>
</evidence>
<evidence type="ECO:0000256" key="10">
    <source>
        <dbReference type="ARBA" id="ARBA00023163"/>
    </source>
</evidence>
<keyword evidence="5" id="KW-0479">Metal-binding</keyword>
<dbReference type="Proteomes" id="UP000001542">
    <property type="component" value="Unassembled WGS sequence"/>
</dbReference>
<dbReference type="VEuPathDB" id="TrichDB:TVAG_285090"/>
<dbReference type="SMR" id="A2G4N9"/>
<gene>
    <name evidence="15" type="ORF">TVAG_285090</name>
</gene>
<dbReference type="KEGG" id="tva:4745538"/>
<evidence type="ECO:0000256" key="1">
    <source>
        <dbReference type="ARBA" id="ARBA00004123"/>
    </source>
</evidence>
<dbReference type="PANTHER" id="PTHR10615:SF219">
    <property type="entry name" value="HISTONE ACETYLTRANSFERASE KAT5"/>
    <property type="match status" value="1"/>
</dbReference>
<dbReference type="GO" id="GO:0006355">
    <property type="term" value="P:regulation of DNA-templated transcription"/>
    <property type="evidence" value="ECO:0007669"/>
    <property type="project" value="InterPro"/>
</dbReference>
<dbReference type="InterPro" id="IPR036388">
    <property type="entry name" value="WH-like_DNA-bd_sf"/>
</dbReference>
<keyword evidence="7" id="KW-0862">Zinc</keyword>
<organism evidence="15 16">
    <name type="scientific">Trichomonas vaginalis (strain ATCC PRA-98 / G3)</name>
    <dbReference type="NCBI Taxonomy" id="412133"/>
    <lineage>
        <taxon>Eukaryota</taxon>
        <taxon>Metamonada</taxon>
        <taxon>Parabasalia</taxon>
        <taxon>Trichomonadida</taxon>
        <taxon>Trichomonadidae</taxon>
        <taxon>Trichomonas</taxon>
    </lineage>
</organism>
<dbReference type="SUPFAM" id="SSF55729">
    <property type="entry name" value="Acyl-CoA N-acyltransferases (Nat)"/>
    <property type="match status" value="1"/>
</dbReference>
<dbReference type="InterPro" id="IPR025995">
    <property type="entry name" value="Tudor-knot"/>
</dbReference>
<dbReference type="eggNOG" id="KOG2747">
    <property type="taxonomic scope" value="Eukaryota"/>
</dbReference>
<dbReference type="InterPro" id="IPR050603">
    <property type="entry name" value="MYST_HAT"/>
</dbReference>
<dbReference type="PANTHER" id="PTHR10615">
    <property type="entry name" value="HISTONE ACETYLTRANSFERASE"/>
    <property type="match status" value="1"/>
</dbReference>
<dbReference type="Gene3D" id="2.30.30.140">
    <property type="match status" value="1"/>
</dbReference>
<keyword evidence="6" id="KW-0863">Zinc-finger</keyword>
<keyword evidence="11" id="KW-0539">Nucleus</keyword>
<dbReference type="Pfam" id="PF01853">
    <property type="entry name" value="MOZ_SAS"/>
    <property type="match status" value="1"/>
</dbReference>
<sequence>MSIETGDTADVWNESENQYMNAEILKIKTFSDGTRKYFIHFNNINKRFDDWVTIDKIDMKSLQKKQANKPKSSDAQKIEEDLKFLGNSRNIEYLRMGDYHYKCWYFSPVPEPYFDLETLYCCEFCLRFFSTLDEYEDHCSRCKWTHPPGDEIYRHGHISAYEIDGGVASRWCTNLCLITKFFLFHKSAYYGTDEFLFYVMCFNDTRGAHPCGFFSKEKRAECQNNLSCILSFPAYQKTGVGRFLIQLSYELSKIEKRTGGPETPLSDLGLMAYSSYWKAAVLKCIVEHEGEKLSVASISAMTGMTEADVMTGARKGGYLVKVDDRSQWVFGATKEQVRQWREKERKRLIKLDPKSIRWSPYPRK</sequence>
<dbReference type="SUPFAM" id="SSF54160">
    <property type="entry name" value="Chromo domain-like"/>
    <property type="match status" value="1"/>
</dbReference>
<dbReference type="EC" id="2.3.1.48" evidence="3"/>
<evidence type="ECO:0000256" key="4">
    <source>
        <dbReference type="ARBA" id="ARBA00022679"/>
    </source>
</evidence>
<evidence type="ECO:0000256" key="2">
    <source>
        <dbReference type="ARBA" id="ARBA00010107"/>
    </source>
</evidence>
<evidence type="ECO:0000256" key="8">
    <source>
        <dbReference type="ARBA" id="ARBA00022990"/>
    </source>
</evidence>
<evidence type="ECO:0000256" key="12">
    <source>
        <dbReference type="ARBA" id="ARBA00023315"/>
    </source>
</evidence>
<keyword evidence="8" id="KW-0007">Acetylation</keyword>
<dbReference type="InterPro" id="IPR002717">
    <property type="entry name" value="HAT_MYST-type"/>
</dbReference>
<dbReference type="GO" id="GO:0005634">
    <property type="term" value="C:nucleus"/>
    <property type="evidence" value="ECO:0007669"/>
    <property type="project" value="UniProtKB-SubCell"/>
</dbReference>
<keyword evidence="9" id="KW-0805">Transcription regulation</keyword>
<dbReference type="AlphaFoldDB" id="A2G4N9"/>
<dbReference type="Gene3D" id="3.40.630.30">
    <property type="match status" value="1"/>
</dbReference>
<keyword evidence="16" id="KW-1185">Reference proteome</keyword>
<evidence type="ECO:0000256" key="6">
    <source>
        <dbReference type="ARBA" id="ARBA00022771"/>
    </source>
</evidence>